<protein>
    <submittedName>
        <fullName evidence="2">FixH family protein</fullName>
    </submittedName>
</protein>
<evidence type="ECO:0000256" key="1">
    <source>
        <dbReference type="SAM" id="Phobius"/>
    </source>
</evidence>
<gene>
    <name evidence="2" type="ORF">JJQ90_16500</name>
</gene>
<feature type="transmembrane region" description="Helical" evidence="1">
    <location>
        <begin position="15"/>
        <end position="39"/>
    </location>
</feature>
<name>A0ABS6H9H0_9PROT</name>
<dbReference type="InterPro" id="IPR008620">
    <property type="entry name" value="FixH"/>
</dbReference>
<evidence type="ECO:0000313" key="2">
    <source>
        <dbReference type="EMBL" id="MBU8545325.1"/>
    </source>
</evidence>
<dbReference type="RefSeq" id="WP_216877238.1">
    <property type="nucleotide sequence ID" value="NZ_JAERQM010000004.1"/>
</dbReference>
<keyword evidence="1" id="KW-0472">Membrane</keyword>
<dbReference type="Pfam" id="PF05751">
    <property type="entry name" value="FixH"/>
    <property type="match status" value="1"/>
</dbReference>
<accession>A0ABS6H9H0</accession>
<reference evidence="2 3" key="1">
    <citation type="submission" date="2021-01" db="EMBL/GenBank/DDBJ databases">
        <title>Roseomonas sp. nov, a bacterium isolated from an oil production mixture in Yumen Oilfield.</title>
        <authorList>
            <person name="Wu D."/>
        </authorList>
    </citation>
    <scope>NUCLEOTIDE SEQUENCE [LARGE SCALE GENOMIC DNA]</scope>
    <source>
        <strain evidence="2 3">ROY-5-3</strain>
    </source>
</reference>
<dbReference type="Proteomes" id="UP000689967">
    <property type="component" value="Unassembled WGS sequence"/>
</dbReference>
<proteinExistence type="predicted"/>
<sequence length="159" mass="17430">MNETTMNYDPRRGRWIPWVFVGGMLLVVVVNFGLVWAALTTFTGVTVGKSFDRGRTYNQVLAEAARQQALGWQAEVALTQGMVKVIVLDRAGVPVAGALEGVLLRPLQGIEEPLTFQQRSAGRFEAPAAPALPGQWEARLLLRAEGGETFDIRQRLIAP</sequence>
<keyword evidence="1" id="KW-1133">Transmembrane helix</keyword>
<organism evidence="2 3">
    <name type="scientific">Falsiroseomonas oleicola</name>
    <dbReference type="NCBI Taxonomy" id="2801474"/>
    <lineage>
        <taxon>Bacteria</taxon>
        <taxon>Pseudomonadati</taxon>
        <taxon>Pseudomonadota</taxon>
        <taxon>Alphaproteobacteria</taxon>
        <taxon>Acetobacterales</taxon>
        <taxon>Roseomonadaceae</taxon>
        <taxon>Falsiroseomonas</taxon>
    </lineage>
</organism>
<comment type="caution">
    <text evidence="2">The sequence shown here is derived from an EMBL/GenBank/DDBJ whole genome shotgun (WGS) entry which is preliminary data.</text>
</comment>
<evidence type="ECO:0000313" key="3">
    <source>
        <dbReference type="Proteomes" id="UP000689967"/>
    </source>
</evidence>
<keyword evidence="1" id="KW-0812">Transmembrane</keyword>
<keyword evidence="3" id="KW-1185">Reference proteome</keyword>
<dbReference type="EMBL" id="JAERQM010000004">
    <property type="protein sequence ID" value="MBU8545325.1"/>
    <property type="molecule type" value="Genomic_DNA"/>
</dbReference>